<name>A0ABR4HG95_9EURO</name>
<evidence type="ECO:0000313" key="3">
    <source>
        <dbReference type="EMBL" id="KAL2814509.1"/>
    </source>
</evidence>
<evidence type="ECO:0000256" key="1">
    <source>
        <dbReference type="SAM" id="MobiDB-lite"/>
    </source>
</evidence>
<feature type="compositionally biased region" description="Polar residues" evidence="1">
    <location>
        <begin position="251"/>
        <end position="263"/>
    </location>
</feature>
<feature type="region of interest" description="Disordered" evidence="1">
    <location>
        <begin position="251"/>
        <end position="275"/>
    </location>
</feature>
<sequence length="291" mass="31496">MWPLYSLSAILLLLARGAQTAQSGGSPRLVPIPAQPGHGMNATLAKHHAKAGIDKTPILLAKRQGACRYDCDYCCDDGVCASSSEDKCCGGYYCDAGETCGNTRGCCSPGTKACHDGCIENDAECCQSVGWWCEPGQHCYLIDGYRPVCCPLGGCYDDDYTTSTITEYTTATYDYTTTDYTTTDYISTSWDWDYYSWTYWVTFYTYYIPSSTYLRTSTTTTTTTIVSVYATDTVEASSLFDEISPTLTYTIPSTATDPTSPTRSDTETLGPEATGGGGGMVMMPGLLALHP</sequence>
<reference evidence="3 4" key="1">
    <citation type="submission" date="2024-07" db="EMBL/GenBank/DDBJ databases">
        <title>Section-level genome sequencing and comparative genomics of Aspergillus sections Usti and Cavernicolus.</title>
        <authorList>
            <consortium name="Lawrence Berkeley National Laboratory"/>
            <person name="Nybo J.L."/>
            <person name="Vesth T.C."/>
            <person name="Theobald S."/>
            <person name="Frisvad J.C."/>
            <person name="Larsen T.O."/>
            <person name="Kjaerboelling I."/>
            <person name="Rothschild-Mancinelli K."/>
            <person name="Lyhne E.K."/>
            <person name="Kogle M.E."/>
            <person name="Barry K."/>
            <person name="Clum A."/>
            <person name="Na H."/>
            <person name="Ledsgaard L."/>
            <person name="Lin J."/>
            <person name="Lipzen A."/>
            <person name="Kuo A."/>
            <person name="Riley R."/>
            <person name="Mondo S."/>
            <person name="LaButti K."/>
            <person name="Haridas S."/>
            <person name="Pangalinan J."/>
            <person name="Salamov A.A."/>
            <person name="Simmons B.A."/>
            <person name="Magnuson J.K."/>
            <person name="Chen J."/>
            <person name="Drula E."/>
            <person name="Henrissat B."/>
            <person name="Wiebenga A."/>
            <person name="Lubbers R.J."/>
            <person name="Gomes A.C."/>
            <person name="Makela M.R."/>
            <person name="Stajich J."/>
            <person name="Grigoriev I.V."/>
            <person name="Mortensen U.H."/>
            <person name="De vries R.P."/>
            <person name="Baker S.E."/>
            <person name="Andersen M.R."/>
        </authorList>
    </citation>
    <scope>NUCLEOTIDE SEQUENCE [LARGE SCALE GENOMIC DNA]</scope>
    <source>
        <strain evidence="3 4">CBS 600.67</strain>
    </source>
</reference>
<evidence type="ECO:0000313" key="4">
    <source>
        <dbReference type="Proteomes" id="UP001610335"/>
    </source>
</evidence>
<feature type="signal peptide" evidence="2">
    <location>
        <begin position="1"/>
        <end position="20"/>
    </location>
</feature>
<keyword evidence="4" id="KW-1185">Reference proteome</keyword>
<accession>A0ABR4HG95</accession>
<organism evidence="3 4">
    <name type="scientific">Aspergillus cavernicola</name>
    <dbReference type="NCBI Taxonomy" id="176166"/>
    <lineage>
        <taxon>Eukaryota</taxon>
        <taxon>Fungi</taxon>
        <taxon>Dikarya</taxon>
        <taxon>Ascomycota</taxon>
        <taxon>Pezizomycotina</taxon>
        <taxon>Eurotiomycetes</taxon>
        <taxon>Eurotiomycetidae</taxon>
        <taxon>Eurotiales</taxon>
        <taxon>Aspergillaceae</taxon>
        <taxon>Aspergillus</taxon>
        <taxon>Aspergillus subgen. Nidulantes</taxon>
    </lineage>
</organism>
<dbReference type="Proteomes" id="UP001610335">
    <property type="component" value="Unassembled WGS sequence"/>
</dbReference>
<proteinExistence type="predicted"/>
<evidence type="ECO:0000256" key="2">
    <source>
        <dbReference type="SAM" id="SignalP"/>
    </source>
</evidence>
<gene>
    <name evidence="3" type="ORF">BDW59DRAFT_177937</name>
</gene>
<comment type="caution">
    <text evidence="3">The sequence shown here is derived from an EMBL/GenBank/DDBJ whole genome shotgun (WGS) entry which is preliminary data.</text>
</comment>
<feature type="chain" id="PRO_5046224612" evidence="2">
    <location>
        <begin position="21"/>
        <end position="291"/>
    </location>
</feature>
<dbReference type="EMBL" id="JBFXLS010000125">
    <property type="protein sequence ID" value="KAL2814509.1"/>
    <property type="molecule type" value="Genomic_DNA"/>
</dbReference>
<keyword evidence="2" id="KW-0732">Signal</keyword>
<protein>
    <submittedName>
        <fullName evidence="3">Uncharacterized protein</fullName>
    </submittedName>
</protein>